<gene>
    <name evidence="4" type="primary">ORF103333</name>
    <name evidence="5" type="synonym">ORF103338</name>
</gene>
<dbReference type="CDD" id="cd20219">
    <property type="entry name" value="PFM_physalysin-1-like"/>
    <property type="match status" value="1"/>
</dbReference>
<evidence type="ECO:0000313" key="4">
    <source>
        <dbReference type="EMBL" id="CEK77184.1"/>
    </source>
</evidence>
<comment type="similarity">
    <text evidence="1">Belongs to the aerolysin family.</text>
</comment>
<dbReference type="Gene3D" id="3.30.412.10">
    <property type="entry name" value="Proaerolysin, chain A, domain 2"/>
    <property type="match status" value="2"/>
</dbReference>
<organism evidence="4">
    <name type="scientific">Arion vulgaris</name>
    <dbReference type="NCBI Taxonomy" id="1028688"/>
    <lineage>
        <taxon>Eukaryota</taxon>
        <taxon>Metazoa</taxon>
        <taxon>Spiralia</taxon>
        <taxon>Lophotrochozoa</taxon>
        <taxon>Mollusca</taxon>
        <taxon>Gastropoda</taxon>
        <taxon>Heterobranchia</taxon>
        <taxon>Euthyneura</taxon>
        <taxon>Panpulmonata</taxon>
        <taxon>Eupulmonata</taxon>
        <taxon>Stylommatophora</taxon>
        <taxon>Helicina</taxon>
        <taxon>Arionoidea</taxon>
        <taxon>Arionidae</taxon>
        <taxon>Arion</taxon>
    </lineage>
</organism>
<dbReference type="EMBL" id="HACG01030320">
    <property type="protein sequence ID" value="CEK77185.1"/>
    <property type="molecule type" value="Transcribed_RNA"/>
</dbReference>
<evidence type="ECO:0000313" key="5">
    <source>
        <dbReference type="EMBL" id="CEK77185.1"/>
    </source>
</evidence>
<dbReference type="InterPro" id="IPR053280">
    <property type="entry name" value="Aerolysin-like_pore-former"/>
</dbReference>
<dbReference type="AlphaFoldDB" id="A0A0B7A872"/>
<dbReference type="InterPro" id="IPR055267">
    <property type="entry name" value="Aerolysin-like_C"/>
</dbReference>
<dbReference type="SMART" id="SM00999">
    <property type="entry name" value="Aerolysin"/>
    <property type="match status" value="1"/>
</dbReference>
<dbReference type="SUPFAM" id="SSF56973">
    <property type="entry name" value="Aerolisin/ETX pore-forming domain"/>
    <property type="match status" value="1"/>
</dbReference>
<protein>
    <recommendedName>
        <fullName evidence="3">Aerolysin-like C-terminal domain-containing protein</fullName>
    </recommendedName>
</protein>
<accession>A0A0B7A872</accession>
<feature type="domain" description="Aerolysin-like C-terminal" evidence="3">
    <location>
        <begin position="9"/>
        <end position="331"/>
    </location>
</feature>
<name>A0A0B7A872_9EUPU</name>
<dbReference type="Pfam" id="PF01117">
    <property type="entry name" value="Aerolysin"/>
    <property type="match status" value="1"/>
</dbReference>
<evidence type="ECO:0000256" key="2">
    <source>
        <dbReference type="ARBA" id="ARBA00023157"/>
    </source>
</evidence>
<dbReference type="PRINTS" id="PR00754">
    <property type="entry name" value="AEROLYSIN"/>
</dbReference>
<dbReference type="EMBL" id="HACG01030319">
    <property type="protein sequence ID" value="CEK77184.1"/>
    <property type="molecule type" value="Transcribed_RNA"/>
</dbReference>
<evidence type="ECO:0000259" key="3">
    <source>
        <dbReference type="SMART" id="SM00999"/>
    </source>
</evidence>
<proteinExistence type="inferred from homology"/>
<evidence type="ECO:0000256" key="1">
    <source>
        <dbReference type="ARBA" id="ARBA00009831"/>
    </source>
</evidence>
<dbReference type="SMR" id="A0A0B7A872"/>
<reference evidence="4" key="1">
    <citation type="submission" date="2014-12" db="EMBL/GenBank/DDBJ databases">
        <title>Insight into the proteome of Arion vulgaris.</title>
        <authorList>
            <person name="Aradska J."/>
            <person name="Bulat T."/>
            <person name="Smidak R."/>
            <person name="Sarate P."/>
            <person name="Gangsoo J."/>
            <person name="Sialana F."/>
            <person name="Bilban M."/>
            <person name="Lubec G."/>
        </authorList>
    </citation>
    <scope>NUCLEOTIDE SEQUENCE</scope>
    <source>
        <tissue evidence="4">Skin</tissue>
    </source>
</reference>
<dbReference type="PANTHER" id="PTHR34007">
    <property type="entry name" value="AEROLYSIN-LIKE PROTEIN-RELATED"/>
    <property type="match status" value="1"/>
</dbReference>
<dbReference type="PANTHER" id="PTHR34007:SF1">
    <property type="entry name" value="AEROLYSIN-LIKE PROTEIN-RELATED"/>
    <property type="match status" value="1"/>
</dbReference>
<sequence>MPSSLGNVDDFYSVKTRVMDTTRSRMAYLSHYLGYGWCSGCSSQSIGEGFIRNGDSWIADKNGPYCEGYKADHRLNMAYGNWSFGIKEIKFGEPITEEMYPETADSGIIYNHDNTEATETISRTETVKRTVTHVKTSSWKVGQELGLKFSYVGVGASYKFSYENSETTTDSTGKEQSKEFKVSTSKTLAPNSAASWKLVVLKTRKTIPYTATIIVRFSTELQGFLRWGGGYNGGSTNYHHEYRGSEKRPTFNYRFGNAETAFYTDLKRQNDTNSMPWMWTDMKAHYSDGQSRIDDLCNEYNYVFELRGQFQDVEGKQVDLHWDKAELVNHGKEH</sequence>
<dbReference type="GO" id="GO:0005576">
    <property type="term" value="C:extracellular region"/>
    <property type="evidence" value="ECO:0007669"/>
    <property type="project" value="InterPro"/>
</dbReference>
<dbReference type="InterPro" id="IPR005830">
    <property type="entry name" value="Aerolysn"/>
</dbReference>
<keyword evidence="2" id="KW-1015">Disulfide bond</keyword>